<dbReference type="PANTHER" id="PTHR43476">
    <property type="entry name" value="3-(3-HYDROXY-PHENYL)PROPIONATE/3-HYDROXYCINNAMIC ACID HYDROXYLASE"/>
    <property type="match status" value="1"/>
</dbReference>
<dbReference type="VEuPathDB" id="FungiDB:PV10_05459"/>
<accession>A0A0D1ZVK7</accession>
<gene>
    <name evidence="6" type="ORF">PV10_05459</name>
</gene>
<evidence type="ECO:0000259" key="5">
    <source>
        <dbReference type="Pfam" id="PF01494"/>
    </source>
</evidence>
<evidence type="ECO:0000313" key="6">
    <source>
        <dbReference type="EMBL" id="KIV90853.1"/>
    </source>
</evidence>
<keyword evidence="3" id="KW-0560">Oxidoreductase</keyword>
<dbReference type="STRING" id="212818.A0A0D1ZVK7"/>
<dbReference type="GeneID" id="27323304"/>
<dbReference type="Gene3D" id="3.50.50.60">
    <property type="entry name" value="FAD/NAD(P)-binding domain"/>
    <property type="match status" value="1"/>
</dbReference>
<name>A0A0D1ZVK7_EXOME</name>
<dbReference type="GO" id="GO:0071949">
    <property type="term" value="F:FAD binding"/>
    <property type="evidence" value="ECO:0007669"/>
    <property type="project" value="InterPro"/>
</dbReference>
<keyword evidence="1" id="KW-0285">Flavoprotein</keyword>
<evidence type="ECO:0000256" key="1">
    <source>
        <dbReference type="ARBA" id="ARBA00022630"/>
    </source>
</evidence>
<reference evidence="6 7" key="1">
    <citation type="submission" date="2015-01" db="EMBL/GenBank/DDBJ databases">
        <title>The Genome Sequence of Exophiala mesophila CBS40295.</title>
        <authorList>
            <consortium name="The Broad Institute Genomics Platform"/>
            <person name="Cuomo C."/>
            <person name="de Hoog S."/>
            <person name="Gorbushina A."/>
            <person name="Stielow B."/>
            <person name="Teixiera M."/>
            <person name="Abouelleil A."/>
            <person name="Chapman S.B."/>
            <person name="Priest M."/>
            <person name="Young S.K."/>
            <person name="Wortman J."/>
            <person name="Nusbaum C."/>
            <person name="Birren B."/>
        </authorList>
    </citation>
    <scope>NUCLEOTIDE SEQUENCE [LARGE SCALE GENOMIC DNA]</scope>
    <source>
        <strain evidence="6 7">CBS 40295</strain>
    </source>
</reference>
<dbReference type="InterPro" id="IPR050631">
    <property type="entry name" value="PheA/TfdB_FAD_monoxygenase"/>
</dbReference>
<dbReference type="SUPFAM" id="SSF51905">
    <property type="entry name" value="FAD/NAD(P)-binding domain"/>
    <property type="match status" value="1"/>
</dbReference>
<keyword evidence="4" id="KW-0520">NAD</keyword>
<evidence type="ECO:0000313" key="7">
    <source>
        <dbReference type="Proteomes" id="UP000054302"/>
    </source>
</evidence>
<dbReference type="EMBL" id="KN847523">
    <property type="protein sequence ID" value="KIV90853.1"/>
    <property type="molecule type" value="Genomic_DNA"/>
</dbReference>
<dbReference type="OrthoDB" id="10016252at2759"/>
<dbReference type="InterPro" id="IPR036188">
    <property type="entry name" value="FAD/NAD-bd_sf"/>
</dbReference>
<dbReference type="HOGENOM" id="CLU_009665_2_2_1"/>
<sequence length="421" mass="46806">MSFVPTERARALSTDKRKAEIIIVGAGAVGLLTALKLGRAGIDTIVLEAYNDILRAPRAIAYMPVVVKELQKLGIYDRLKAIGEVNNRGVTWRSQAGEEYAYFDPEQERLTLGQDKVALAVLGVLKEECPTVQVIFGQRGVGLEQETGAVRVMTTGDEEDHIWEAKFVLGCDGANSSVRRMSMIPFEGFTWKNFRFTAVDVDYDFVGHCGFPQANMVVDPEEWAVIAKTGNGNIWRVCYGERPELSLDKKEMNDRAHGRIMGFLKPMNKDGIFDYKITRLSPYWAHQRCATTYRKGNVLLAGDAAHSNNPVGGLGLTGGILDAVVFGNALIRHLRGGEPDEIITKAAEARRSTWLSFINPTSQTNFRRLFSVEDADASEREAFFKKLNQADEQFLAAARSHTNLLPDDFEPVETKILHAHI</sequence>
<evidence type="ECO:0000256" key="3">
    <source>
        <dbReference type="ARBA" id="ARBA00023002"/>
    </source>
</evidence>
<dbReference type="OMA" id="EDWAVIV"/>
<protein>
    <recommendedName>
        <fullName evidence="5">FAD-binding domain-containing protein</fullName>
    </recommendedName>
</protein>
<proteinExistence type="predicted"/>
<organism evidence="6 7">
    <name type="scientific">Exophiala mesophila</name>
    <name type="common">Black yeast-like fungus</name>
    <dbReference type="NCBI Taxonomy" id="212818"/>
    <lineage>
        <taxon>Eukaryota</taxon>
        <taxon>Fungi</taxon>
        <taxon>Dikarya</taxon>
        <taxon>Ascomycota</taxon>
        <taxon>Pezizomycotina</taxon>
        <taxon>Eurotiomycetes</taxon>
        <taxon>Chaetothyriomycetidae</taxon>
        <taxon>Chaetothyriales</taxon>
        <taxon>Herpotrichiellaceae</taxon>
        <taxon>Exophiala</taxon>
    </lineage>
</organism>
<keyword evidence="2" id="KW-0274">FAD</keyword>
<dbReference type="InterPro" id="IPR002938">
    <property type="entry name" value="FAD-bd"/>
</dbReference>
<evidence type="ECO:0000256" key="4">
    <source>
        <dbReference type="ARBA" id="ARBA00023027"/>
    </source>
</evidence>
<dbReference type="AlphaFoldDB" id="A0A0D1ZVK7"/>
<dbReference type="GO" id="GO:0016491">
    <property type="term" value="F:oxidoreductase activity"/>
    <property type="evidence" value="ECO:0007669"/>
    <property type="project" value="UniProtKB-KW"/>
</dbReference>
<dbReference type="RefSeq" id="XP_016222427.1">
    <property type="nucleotide sequence ID" value="XM_016370134.1"/>
</dbReference>
<feature type="domain" description="FAD-binding" evidence="5">
    <location>
        <begin position="19"/>
        <end position="351"/>
    </location>
</feature>
<dbReference type="Pfam" id="PF01494">
    <property type="entry name" value="FAD_binding_3"/>
    <property type="match status" value="1"/>
</dbReference>
<dbReference type="PRINTS" id="PR00420">
    <property type="entry name" value="RNGMNOXGNASE"/>
</dbReference>
<keyword evidence="7" id="KW-1185">Reference proteome</keyword>
<dbReference type="Gene3D" id="3.30.70.2450">
    <property type="match status" value="1"/>
</dbReference>
<evidence type="ECO:0000256" key="2">
    <source>
        <dbReference type="ARBA" id="ARBA00022827"/>
    </source>
</evidence>
<dbReference type="Proteomes" id="UP000054302">
    <property type="component" value="Unassembled WGS sequence"/>
</dbReference>
<dbReference type="PANTHER" id="PTHR43476:SF4">
    <property type="entry name" value="BLR0106 PROTEIN"/>
    <property type="match status" value="1"/>
</dbReference>